<name>A0ABN3N2D6_9ACTN</name>
<evidence type="ECO:0000313" key="1">
    <source>
        <dbReference type="EMBL" id="GAA2513165.1"/>
    </source>
</evidence>
<evidence type="ECO:0000313" key="2">
    <source>
        <dbReference type="Proteomes" id="UP001499942"/>
    </source>
</evidence>
<comment type="caution">
    <text evidence="1">The sequence shown here is derived from an EMBL/GenBank/DDBJ whole genome shotgun (WGS) entry which is preliminary data.</text>
</comment>
<sequence length="115" mass="12501">MRGFARGTFALRTVSRMSASCSGGSAPRPPPSRFPSSLLTASFLPEPTDNTAVSGMGFDGRVTVYDAARLLPSIPVLREHCRALAPLEAILCRDPVYRRFHFDAHTGPRPMSSPR</sequence>
<keyword evidence="2" id="KW-1185">Reference proteome</keyword>
<gene>
    <name evidence="1" type="ORF">GCM10010393_52760</name>
</gene>
<organism evidence="1 2">
    <name type="scientific">Streptomyces gobitricini</name>
    <dbReference type="NCBI Taxonomy" id="68211"/>
    <lineage>
        <taxon>Bacteria</taxon>
        <taxon>Bacillati</taxon>
        <taxon>Actinomycetota</taxon>
        <taxon>Actinomycetes</taxon>
        <taxon>Kitasatosporales</taxon>
        <taxon>Streptomycetaceae</taxon>
        <taxon>Streptomyces</taxon>
    </lineage>
</organism>
<dbReference type="EMBL" id="BAAASR010000032">
    <property type="protein sequence ID" value="GAA2513165.1"/>
    <property type="molecule type" value="Genomic_DNA"/>
</dbReference>
<protein>
    <submittedName>
        <fullName evidence="1">Uncharacterized protein</fullName>
    </submittedName>
</protein>
<proteinExistence type="predicted"/>
<reference evidence="1 2" key="1">
    <citation type="journal article" date="2019" name="Int. J. Syst. Evol. Microbiol.">
        <title>The Global Catalogue of Microorganisms (GCM) 10K type strain sequencing project: providing services to taxonomists for standard genome sequencing and annotation.</title>
        <authorList>
            <consortium name="The Broad Institute Genomics Platform"/>
            <consortium name="The Broad Institute Genome Sequencing Center for Infectious Disease"/>
            <person name="Wu L."/>
            <person name="Ma J."/>
        </authorList>
    </citation>
    <scope>NUCLEOTIDE SEQUENCE [LARGE SCALE GENOMIC DNA]</scope>
    <source>
        <strain evidence="1 2">JCM 5062</strain>
    </source>
</reference>
<accession>A0ABN3N2D6</accession>
<dbReference type="Proteomes" id="UP001499942">
    <property type="component" value="Unassembled WGS sequence"/>
</dbReference>